<keyword evidence="2" id="KW-1185">Reference proteome</keyword>
<evidence type="ECO:0000313" key="1">
    <source>
        <dbReference type="EMBL" id="WNH53204.1"/>
    </source>
</evidence>
<organism evidence="1 2">
    <name type="scientific">Stenotrophomonas oahuensis</name>
    <dbReference type="NCBI Taxonomy" id="3003271"/>
    <lineage>
        <taxon>Bacteria</taxon>
        <taxon>Pseudomonadati</taxon>
        <taxon>Pseudomonadota</taxon>
        <taxon>Gammaproteobacteria</taxon>
        <taxon>Lysobacterales</taxon>
        <taxon>Lysobacteraceae</taxon>
        <taxon>Stenotrophomonas</taxon>
    </lineage>
</organism>
<reference evidence="1 2" key="1">
    <citation type="submission" date="2022-12" db="EMBL/GenBank/DDBJ databases">
        <title>Two new species, Stenotrophomonas aracearum and Stenotrophomonas oahuensis, isolated from Anthurium (Araceae family) in Hawaii.</title>
        <authorList>
            <person name="Chunag S.C."/>
            <person name="Dobhal S."/>
            <person name="Alvarez A."/>
            <person name="Arif M."/>
        </authorList>
    </citation>
    <scope>NUCLEOTIDE SEQUENCE [LARGE SCALE GENOMIC DNA]</scope>
    <source>
        <strain evidence="1 2">A5586</strain>
    </source>
</reference>
<name>A0ABY9YSQ0_9GAMM</name>
<proteinExistence type="predicted"/>
<dbReference type="EMBL" id="CP115541">
    <property type="protein sequence ID" value="WNH53204.1"/>
    <property type="molecule type" value="Genomic_DNA"/>
</dbReference>
<sequence length="66" mass="7518">MTTPKTPVKNAAHKTAVDRPNPFKTFETTEERLKYLYGNMTPQESLEILHEAGILTPEGRLSPEYK</sequence>
<protein>
    <submittedName>
        <fullName evidence="1">Uncharacterized protein</fullName>
    </submittedName>
</protein>
<evidence type="ECO:0000313" key="2">
    <source>
        <dbReference type="Proteomes" id="UP001302072"/>
    </source>
</evidence>
<accession>A0ABY9YSQ0</accession>
<dbReference type="Proteomes" id="UP001302072">
    <property type="component" value="Chromosome"/>
</dbReference>
<gene>
    <name evidence="1" type="ORF">PDM29_02710</name>
</gene>
<dbReference type="RefSeq" id="WP_311192365.1">
    <property type="nucleotide sequence ID" value="NZ_CP115541.1"/>
</dbReference>